<dbReference type="InterPro" id="IPR020084">
    <property type="entry name" value="NUDIX_hydrolase_CS"/>
</dbReference>
<evidence type="ECO:0000313" key="3">
    <source>
        <dbReference type="EMBL" id="KAG2206252.1"/>
    </source>
</evidence>
<accession>A0A8H7R8C2</accession>
<dbReference type="InterPro" id="IPR015797">
    <property type="entry name" value="NUDIX_hydrolase-like_dom_sf"/>
</dbReference>
<dbReference type="InterPro" id="IPR000086">
    <property type="entry name" value="NUDIX_hydrolase_dom"/>
</dbReference>
<dbReference type="PANTHER" id="PTHR16099:SF5">
    <property type="entry name" value="NUCLEOTIDE TRIPHOSPHATE DIPHOSPHATASE NUDT15"/>
    <property type="match status" value="1"/>
</dbReference>
<evidence type="ECO:0000256" key="1">
    <source>
        <dbReference type="ARBA" id="ARBA00022801"/>
    </source>
</evidence>
<dbReference type="PROSITE" id="PS00893">
    <property type="entry name" value="NUDIX_BOX"/>
    <property type="match status" value="1"/>
</dbReference>
<dbReference type="Proteomes" id="UP000603453">
    <property type="component" value="Unassembled WGS sequence"/>
</dbReference>
<name>A0A8H7R8C2_9FUNG</name>
<dbReference type="GO" id="GO:0005829">
    <property type="term" value="C:cytosol"/>
    <property type="evidence" value="ECO:0007669"/>
    <property type="project" value="TreeGrafter"/>
</dbReference>
<dbReference type="Pfam" id="PF00293">
    <property type="entry name" value="NUDIX"/>
    <property type="match status" value="1"/>
</dbReference>
<dbReference type="GO" id="GO:0006203">
    <property type="term" value="P:dGTP catabolic process"/>
    <property type="evidence" value="ECO:0007669"/>
    <property type="project" value="TreeGrafter"/>
</dbReference>
<keyword evidence="1" id="KW-0378">Hydrolase</keyword>
<dbReference type="PROSITE" id="PS51462">
    <property type="entry name" value="NUDIX"/>
    <property type="match status" value="1"/>
</dbReference>
<dbReference type="PANTHER" id="PTHR16099">
    <property type="entry name" value="8-OXO-DGTP DIPHOSPHATES NUDT15"/>
    <property type="match status" value="1"/>
</dbReference>
<gene>
    <name evidence="3" type="ORF">INT47_007265</name>
</gene>
<evidence type="ECO:0000313" key="4">
    <source>
        <dbReference type="Proteomes" id="UP000603453"/>
    </source>
</evidence>
<reference evidence="3" key="1">
    <citation type="submission" date="2020-12" db="EMBL/GenBank/DDBJ databases">
        <title>Metabolic potential, ecology and presence of endohyphal bacteria is reflected in genomic diversity of Mucoromycotina.</title>
        <authorList>
            <person name="Muszewska A."/>
            <person name="Okrasinska A."/>
            <person name="Steczkiewicz K."/>
            <person name="Drgas O."/>
            <person name="Orlowska M."/>
            <person name="Perlinska-Lenart U."/>
            <person name="Aleksandrzak-Piekarczyk T."/>
            <person name="Szatraj K."/>
            <person name="Zielenkiewicz U."/>
            <person name="Pilsyk S."/>
            <person name="Malc E."/>
            <person name="Mieczkowski P."/>
            <person name="Kruszewska J.S."/>
            <person name="Biernat P."/>
            <person name="Pawlowska J."/>
        </authorList>
    </citation>
    <scope>NUCLEOTIDE SEQUENCE</scope>
    <source>
        <strain evidence="3">WA0000017839</strain>
    </source>
</reference>
<dbReference type="Gene3D" id="3.90.79.10">
    <property type="entry name" value="Nucleoside Triphosphate Pyrophosphohydrolase"/>
    <property type="match status" value="1"/>
</dbReference>
<sequence length="151" mass="17398">MSVQKDVLVGVGCFVTYRDTESGKVRLLIGERKGSHGARTFGLPGGHLDMFEDFESCAQREVAEESNLSLPKKDIRFITAINSIMREEQRHYVTIFMCCQIKAEAIEDVRVMEPDKLQGDWQWITREELPKLPLFSPLRQFVEEQDLSFLD</sequence>
<dbReference type="OrthoDB" id="447842at2759"/>
<proteinExistence type="predicted"/>
<evidence type="ECO:0000259" key="2">
    <source>
        <dbReference type="PROSITE" id="PS51462"/>
    </source>
</evidence>
<feature type="domain" description="Nudix hydrolase" evidence="2">
    <location>
        <begin position="6"/>
        <end position="147"/>
    </location>
</feature>
<dbReference type="CDD" id="cd04678">
    <property type="entry name" value="NUDIX_MTH2_Nudt15"/>
    <property type="match status" value="1"/>
</dbReference>
<protein>
    <recommendedName>
        <fullName evidence="2">Nudix hydrolase domain-containing protein</fullName>
    </recommendedName>
</protein>
<dbReference type="AlphaFoldDB" id="A0A8H7R8C2"/>
<comment type="caution">
    <text evidence="3">The sequence shown here is derived from an EMBL/GenBank/DDBJ whole genome shotgun (WGS) entry which is preliminary data.</text>
</comment>
<dbReference type="GO" id="GO:0035539">
    <property type="term" value="F:8-oxo-7,8-dihydrodeoxyguanosine triphosphate pyrophosphatase activity"/>
    <property type="evidence" value="ECO:0007669"/>
    <property type="project" value="TreeGrafter"/>
</dbReference>
<dbReference type="FunFam" id="3.90.79.10:FF:000060">
    <property type="entry name" value="Nudix hydrolase 1"/>
    <property type="match status" value="1"/>
</dbReference>
<keyword evidence="4" id="KW-1185">Reference proteome</keyword>
<dbReference type="SUPFAM" id="SSF55811">
    <property type="entry name" value="Nudix"/>
    <property type="match status" value="1"/>
</dbReference>
<organism evidence="3 4">
    <name type="scientific">Mucor saturninus</name>
    <dbReference type="NCBI Taxonomy" id="64648"/>
    <lineage>
        <taxon>Eukaryota</taxon>
        <taxon>Fungi</taxon>
        <taxon>Fungi incertae sedis</taxon>
        <taxon>Mucoromycota</taxon>
        <taxon>Mucoromycotina</taxon>
        <taxon>Mucoromycetes</taxon>
        <taxon>Mucorales</taxon>
        <taxon>Mucorineae</taxon>
        <taxon>Mucoraceae</taxon>
        <taxon>Mucor</taxon>
    </lineage>
</organism>
<dbReference type="EMBL" id="JAEPRD010000031">
    <property type="protein sequence ID" value="KAG2206252.1"/>
    <property type="molecule type" value="Genomic_DNA"/>
</dbReference>